<evidence type="ECO:0000313" key="3">
    <source>
        <dbReference type="Proteomes" id="UP000801492"/>
    </source>
</evidence>
<dbReference type="GO" id="GO:0005549">
    <property type="term" value="F:odorant binding"/>
    <property type="evidence" value="ECO:0007669"/>
    <property type="project" value="InterPro"/>
</dbReference>
<proteinExistence type="predicted"/>
<dbReference type="InterPro" id="IPR006170">
    <property type="entry name" value="PBP/GOBP"/>
</dbReference>
<dbReference type="InterPro" id="IPR036728">
    <property type="entry name" value="PBP_GOBP_sf"/>
</dbReference>
<sequence length="151" mass="17109">MINMKIFVILGLFVAYTQATSEPITVLDRIGQAQLACAQENGWDVNEMKELARKDVMPEDNDQFHDFIFCYWKKINAVDENGVINKLQMKIIVPHFITAKHPNVSENDATKLADQAVDECIGKTTTTAKSIGHSLVLFRNCFVQYVVDRQS</sequence>
<feature type="chain" id="PRO_5035447513" evidence="1">
    <location>
        <begin position="20"/>
        <end position="151"/>
    </location>
</feature>
<dbReference type="CDD" id="cd23992">
    <property type="entry name" value="PBP_GOBP"/>
    <property type="match status" value="1"/>
</dbReference>
<organism evidence="2 3">
    <name type="scientific">Ignelater luminosus</name>
    <name type="common">Cucubano</name>
    <name type="synonym">Pyrophorus luminosus</name>
    <dbReference type="NCBI Taxonomy" id="2038154"/>
    <lineage>
        <taxon>Eukaryota</taxon>
        <taxon>Metazoa</taxon>
        <taxon>Ecdysozoa</taxon>
        <taxon>Arthropoda</taxon>
        <taxon>Hexapoda</taxon>
        <taxon>Insecta</taxon>
        <taxon>Pterygota</taxon>
        <taxon>Neoptera</taxon>
        <taxon>Endopterygota</taxon>
        <taxon>Coleoptera</taxon>
        <taxon>Polyphaga</taxon>
        <taxon>Elateriformia</taxon>
        <taxon>Elateroidea</taxon>
        <taxon>Elateridae</taxon>
        <taxon>Agrypninae</taxon>
        <taxon>Pyrophorini</taxon>
        <taxon>Ignelater</taxon>
    </lineage>
</organism>
<dbReference type="Gene3D" id="1.10.238.20">
    <property type="entry name" value="Pheromone/general odorant binding protein domain"/>
    <property type="match status" value="1"/>
</dbReference>
<protein>
    <submittedName>
        <fullName evidence="2">Uncharacterized protein</fullName>
    </submittedName>
</protein>
<dbReference type="OrthoDB" id="6721877at2759"/>
<accession>A0A8K0G5L5</accession>
<keyword evidence="3" id="KW-1185">Reference proteome</keyword>
<keyword evidence="1" id="KW-0732">Signal</keyword>
<reference evidence="2" key="1">
    <citation type="submission" date="2019-08" db="EMBL/GenBank/DDBJ databases">
        <title>The genome of the North American firefly Photinus pyralis.</title>
        <authorList>
            <consortium name="Photinus pyralis genome working group"/>
            <person name="Fallon T.R."/>
            <person name="Sander Lower S.E."/>
            <person name="Weng J.-K."/>
        </authorList>
    </citation>
    <scope>NUCLEOTIDE SEQUENCE</scope>
    <source>
        <strain evidence="2">TRF0915ILg1</strain>
        <tissue evidence="2">Whole body</tissue>
    </source>
</reference>
<dbReference type="Proteomes" id="UP000801492">
    <property type="component" value="Unassembled WGS sequence"/>
</dbReference>
<gene>
    <name evidence="2" type="ORF">ILUMI_13659</name>
</gene>
<name>A0A8K0G5L5_IGNLU</name>
<evidence type="ECO:0000313" key="2">
    <source>
        <dbReference type="EMBL" id="KAF2892515.1"/>
    </source>
</evidence>
<feature type="signal peptide" evidence="1">
    <location>
        <begin position="1"/>
        <end position="19"/>
    </location>
</feature>
<comment type="caution">
    <text evidence="2">The sequence shown here is derived from an EMBL/GenBank/DDBJ whole genome shotgun (WGS) entry which is preliminary data.</text>
</comment>
<dbReference type="Pfam" id="PF01395">
    <property type="entry name" value="PBP_GOBP"/>
    <property type="match status" value="1"/>
</dbReference>
<dbReference type="EMBL" id="VTPC01008698">
    <property type="protein sequence ID" value="KAF2892515.1"/>
    <property type="molecule type" value="Genomic_DNA"/>
</dbReference>
<dbReference type="SUPFAM" id="SSF47565">
    <property type="entry name" value="Insect pheromone/odorant-binding proteins"/>
    <property type="match status" value="1"/>
</dbReference>
<dbReference type="AlphaFoldDB" id="A0A8K0G5L5"/>
<evidence type="ECO:0000256" key="1">
    <source>
        <dbReference type="SAM" id="SignalP"/>
    </source>
</evidence>